<accession>A0A5C5GAF9</accession>
<organism evidence="2 3">
    <name type="scientific">Pelagovum pacificum</name>
    <dbReference type="NCBI Taxonomy" id="2588711"/>
    <lineage>
        <taxon>Bacteria</taxon>
        <taxon>Pseudomonadati</taxon>
        <taxon>Pseudomonadota</taxon>
        <taxon>Alphaproteobacteria</taxon>
        <taxon>Rhodobacterales</taxon>
        <taxon>Paracoccaceae</taxon>
        <taxon>Pelagovum</taxon>
    </lineage>
</organism>
<dbReference type="PROSITE" id="PS51197">
    <property type="entry name" value="HTH_RRF2_2"/>
    <property type="match status" value="1"/>
</dbReference>
<evidence type="ECO:0000256" key="1">
    <source>
        <dbReference type="ARBA" id="ARBA00023125"/>
    </source>
</evidence>
<dbReference type="PROSITE" id="PS01332">
    <property type="entry name" value="HTH_RRF2_1"/>
    <property type="match status" value="1"/>
</dbReference>
<sequence>MRLTIRSNIAMRALMVCAVNTPDIVRKSDIARACNVSEAHLAIVINRLSRAGVLDTVRGRNGGVRLALPAEQISVGQVFRVLEGGSPIVECFEANNTCPLTPGCRLRGKLAEAMDVFYDHLDNTSVADLVDDNDTLESMLSIDSQSAMSGS</sequence>
<keyword evidence="1" id="KW-0238">DNA-binding</keyword>
<dbReference type="OrthoDB" id="9795923at2"/>
<evidence type="ECO:0000313" key="2">
    <source>
        <dbReference type="EMBL" id="TNY31543.1"/>
    </source>
</evidence>
<evidence type="ECO:0000313" key="3">
    <source>
        <dbReference type="Proteomes" id="UP000314011"/>
    </source>
</evidence>
<dbReference type="EMBL" id="VFFF01000002">
    <property type="protein sequence ID" value="TNY31543.1"/>
    <property type="molecule type" value="Genomic_DNA"/>
</dbReference>
<dbReference type="RefSeq" id="WP_140196612.1">
    <property type="nucleotide sequence ID" value="NZ_CP065915.1"/>
</dbReference>
<dbReference type="GO" id="GO:0003700">
    <property type="term" value="F:DNA-binding transcription factor activity"/>
    <property type="evidence" value="ECO:0007669"/>
    <property type="project" value="TreeGrafter"/>
</dbReference>
<keyword evidence="3" id="KW-1185">Reference proteome</keyword>
<dbReference type="PANTHER" id="PTHR33221:SF4">
    <property type="entry name" value="HTH-TYPE TRANSCRIPTIONAL REPRESSOR NSRR"/>
    <property type="match status" value="1"/>
</dbReference>
<name>A0A5C5GAF9_9RHOB</name>
<reference evidence="2 3" key="1">
    <citation type="submission" date="2019-06" db="EMBL/GenBank/DDBJ databases">
        <title>Genome of new Rhodobacteraceae sp. SM1903.</title>
        <authorList>
            <person name="Ren X."/>
        </authorList>
    </citation>
    <scope>NUCLEOTIDE SEQUENCE [LARGE SCALE GENOMIC DNA]</scope>
    <source>
        <strain evidence="2 3">SM1903</strain>
    </source>
</reference>
<dbReference type="InterPro" id="IPR036388">
    <property type="entry name" value="WH-like_DNA-bd_sf"/>
</dbReference>
<gene>
    <name evidence="2" type="ORF">FHY64_16165</name>
</gene>
<protein>
    <submittedName>
        <fullName evidence="2">Rrf2 family transcriptional regulator</fullName>
    </submittedName>
</protein>
<dbReference type="GO" id="GO:0003677">
    <property type="term" value="F:DNA binding"/>
    <property type="evidence" value="ECO:0007669"/>
    <property type="project" value="UniProtKB-KW"/>
</dbReference>
<dbReference type="Proteomes" id="UP000314011">
    <property type="component" value="Unassembled WGS sequence"/>
</dbReference>
<comment type="caution">
    <text evidence="2">The sequence shown here is derived from an EMBL/GenBank/DDBJ whole genome shotgun (WGS) entry which is preliminary data.</text>
</comment>
<dbReference type="SUPFAM" id="SSF46785">
    <property type="entry name" value="Winged helix' DNA-binding domain"/>
    <property type="match status" value="1"/>
</dbReference>
<proteinExistence type="predicted"/>
<dbReference type="Pfam" id="PF02082">
    <property type="entry name" value="Rrf2"/>
    <property type="match status" value="1"/>
</dbReference>
<dbReference type="InterPro" id="IPR030489">
    <property type="entry name" value="TR_Rrf2-type_CS"/>
</dbReference>
<dbReference type="NCBIfam" id="TIGR00738">
    <property type="entry name" value="rrf2_super"/>
    <property type="match status" value="1"/>
</dbReference>
<dbReference type="GO" id="GO:0005829">
    <property type="term" value="C:cytosol"/>
    <property type="evidence" value="ECO:0007669"/>
    <property type="project" value="TreeGrafter"/>
</dbReference>
<dbReference type="InterPro" id="IPR000944">
    <property type="entry name" value="Tscrpt_reg_Rrf2"/>
</dbReference>
<dbReference type="AlphaFoldDB" id="A0A5C5GAF9"/>
<dbReference type="InterPro" id="IPR036390">
    <property type="entry name" value="WH_DNA-bd_sf"/>
</dbReference>
<dbReference type="Gene3D" id="1.10.10.10">
    <property type="entry name" value="Winged helix-like DNA-binding domain superfamily/Winged helix DNA-binding domain"/>
    <property type="match status" value="1"/>
</dbReference>
<dbReference type="PANTHER" id="PTHR33221">
    <property type="entry name" value="WINGED HELIX-TURN-HELIX TRANSCRIPTIONAL REGULATOR, RRF2 FAMILY"/>
    <property type="match status" value="1"/>
</dbReference>